<keyword evidence="2" id="KW-0378">Hydrolase</keyword>
<protein>
    <submittedName>
        <fullName evidence="4">M20/M25/M40 family metallo-hydrolase</fullName>
    </submittedName>
</protein>
<dbReference type="InterPro" id="IPR036264">
    <property type="entry name" value="Bact_exopeptidase_dim_dom"/>
</dbReference>
<dbReference type="Proteomes" id="UP000886741">
    <property type="component" value="Unassembled WGS sequence"/>
</dbReference>
<dbReference type="PANTHER" id="PTHR43808:SF17">
    <property type="entry name" value="PEPTIDASE M20"/>
    <property type="match status" value="1"/>
</dbReference>
<dbReference type="Gene3D" id="3.30.70.360">
    <property type="match status" value="1"/>
</dbReference>
<evidence type="ECO:0000313" key="4">
    <source>
        <dbReference type="EMBL" id="HIS64951.1"/>
    </source>
</evidence>
<keyword evidence="1" id="KW-0479">Metal-binding</keyword>
<dbReference type="EMBL" id="DVJJ01000091">
    <property type="protein sequence ID" value="HIS64951.1"/>
    <property type="molecule type" value="Genomic_DNA"/>
</dbReference>
<dbReference type="InterPro" id="IPR002933">
    <property type="entry name" value="Peptidase_M20"/>
</dbReference>
<dbReference type="AlphaFoldDB" id="A0A9D1FAX0"/>
<dbReference type="InterPro" id="IPR011650">
    <property type="entry name" value="Peptidase_M20_dimer"/>
</dbReference>
<organism evidence="4 5">
    <name type="scientific">Candidatus Avoscillospira avistercoris</name>
    <dbReference type="NCBI Taxonomy" id="2840707"/>
    <lineage>
        <taxon>Bacteria</taxon>
        <taxon>Bacillati</taxon>
        <taxon>Bacillota</taxon>
        <taxon>Clostridia</taxon>
        <taxon>Eubacteriales</taxon>
        <taxon>Oscillospiraceae</taxon>
        <taxon>Oscillospiraceae incertae sedis</taxon>
        <taxon>Candidatus Avoscillospira</taxon>
    </lineage>
</organism>
<proteinExistence type="predicted"/>
<dbReference type="Gene3D" id="3.40.630.10">
    <property type="entry name" value="Zn peptidases"/>
    <property type="match status" value="1"/>
</dbReference>
<reference evidence="4" key="1">
    <citation type="submission" date="2020-10" db="EMBL/GenBank/DDBJ databases">
        <authorList>
            <person name="Gilroy R."/>
        </authorList>
    </citation>
    <scope>NUCLEOTIDE SEQUENCE</scope>
    <source>
        <strain evidence="4">ChiBcec16-1751</strain>
    </source>
</reference>
<dbReference type="SUPFAM" id="SSF55031">
    <property type="entry name" value="Bacterial exopeptidase dimerisation domain"/>
    <property type="match status" value="1"/>
</dbReference>
<dbReference type="SUPFAM" id="SSF53187">
    <property type="entry name" value="Zn-dependent exopeptidases"/>
    <property type="match status" value="1"/>
</dbReference>
<name>A0A9D1FAX0_9FIRM</name>
<dbReference type="Pfam" id="PF07687">
    <property type="entry name" value="M20_dimer"/>
    <property type="match status" value="1"/>
</dbReference>
<dbReference type="InterPro" id="IPR050072">
    <property type="entry name" value="Peptidase_M20A"/>
</dbReference>
<dbReference type="GO" id="GO:0016787">
    <property type="term" value="F:hydrolase activity"/>
    <property type="evidence" value="ECO:0007669"/>
    <property type="project" value="UniProtKB-KW"/>
</dbReference>
<comment type="caution">
    <text evidence="4">The sequence shown here is derived from an EMBL/GenBank/DDBJ whole genome shotgun (WGS) entry which is preliminary data.</text>
</comment>
<dbReference type="GO" id="GO:0046872">
    <property type="term" value="F:metal ion binding"/>
    <property type="evidence" value="ECO:0007669"/>
    <property type="project" value="UniProtKB-KW"/>
</dbReference>
<dbReference type="PANTHER" id="PTHR43808">
    <property type="entry name" value="ACETYLORNITHINE DEACETYLASE"/>
    <property type="match status" value="1"/>
</dbReference>
<reference evidence="4" key="2">
    <citation type="journal article" date="2021" name="PeerJ">
        <title>Extensive microbial diversity within the chicken gut microbiome revealed by metagenomics and culture.</title>
        <authorList>
            <person name="Gilroy R."/>
            <person name="Ravi A."/>
            <person name="Getino M."/>
            <person name="Pursley I."/>
            <person name="Horton D.L."/>
            <person name="Alikhan N.F."/>
            <person name="Baker D."/>
            <person name="Gharbi K."/>
            <person name="Hall N."/>
            <person name="Watson M."/>
            <person name="Adriaenssens E.M."/>
            <person name="Foster-Nyarko E."/>
            <person name="Jarju S."/>
            <person name="Secka A."/>
            <person name="Antonio M."/>
            <person name="Oren A."/>
            <person name="Chaudhuri R.R."/>
            <person name="La Ragione R."/>
            <person name="Hildebrand F."/>
            <person name="Pallen M.J."/>
        </authorList>
    </citation>
    <scope>NUCLEOTIDE SEQUENCE</scope>
    <source>
        <strain evidence="4">ChiBcec16-1751</strain>
    </source>
</reference>
<dbReference type="Pfam" id="PF01546">
    <property type="entry name" value="Peptidase_M20"/>
    <property type="match status" value="1"/>
</dbReference>
<accession>A0A9D1FAX0</accession>
<evidence type="ECO:0000256" key="2">
    <source>
        <dbReference type="ARBA" id="ARBA00022801"/>
    </source>
</evidence>
<sequence>MDAHIKAIAEQYAAETQEEALELLRTLGKIPAPSRQEDLRATFCRDWLLSQGASDVTIDKLKNVICKINCTEERELVVFAAHTDVVFPDTDELPMHEADGKLYAPGIGDDTSNLVNLLMAAKYLLKNRLSTKYGILIVANSCEEGLGNLDGVKELFATYGTRIKAFYSFDGYTPQCCSNGVGSYRYRITCRTTGGHSYLNFGEPNAIQILCGLVEDLYKIQAPTEEKTTYNVGRIEGGTTVNSIAQSCSMLYEFRSTSQKCLETMEKALHEVVEAHRGRGGELEVELLGVRPGNGPLDRKALAAFTEQTADIISNFYTGDIDYAAYSTDSNVPLSLGILANTVGTVLGGLAHTREEWVWLDSLPKGLGIALSLMLLYVDHLD</sequence>
<gene>
    <name evidence="4" type="ORF">IAA83_06230</name>
</gene>
<evidence type="ECO:0000256" key="1">
    <source>
        <dbReference type="ARBA" id="ARBA00022723"/>
    </source>
</evidence>
<feature type="domain" description="Peptidase M20 dimerisation" evidence="3">
    <location>
        <begin position="182"/>
        <end position="277"/>
    </location>
</feature>
<evidence type="ECO:0000313" key="5">
    <source>
        <dbReference type="Proteomes" id="UP000886741"/>
    </source>
</evidence>
<evidence type="ECO:0000259" key="3">
    <source>
        <dbReference type="Pfam" id="PF07687"/>
    </source>
</evidence>